<dbReference type="PROSITE" id="PS51293">
    <property type="entry name" value="SANT"/>
    <property type="match status" value="1"/>
</dbReference>
<evidence type="ECO:0000256" key="4">
    <source>
        <dbReference type="ARBA" id="ARBA00023242"/>
    </source>
</evidence>
<dbReference type="CDD" id="cd00167">
    <property type="entry name" value="SANT"/>
    <property type="match status" value="1"/>
</dbReference>
<dbReference type="InterPro" id="IPR017884">
    <property type="entry name" value="SANT_dom"/>
</dbReference>
<dbReference type="PROSITE" id="PS51294">
    <property type="entry name" value="HTH_MYB"/>
    <property type="match status" value="1"/>
</dbReference>
<accession>A0AAD1Y160</accession>
<evidence type="ECO:0000313" key="8">
    <source>
        <dbReference type="EMBL" id="CAI2382743.1"/>
    </source>
</evidence>
<feature type="domain" description="SANT" evidence="6">
    <location>
        <begin position="57"/>
        <end position="99"/>
    </location>
</feature>
<evidence type="ECO:0000256" key="1">
    <source>
        <dbReference type="ARBA" id="ARBA00023015"/>
    </source>
</evidence>
<evidence type="ECO:0000259" key="7">
    <source>
        <dbReference type="PROSITE" id="PS51294"/>
    </source>
</evidence>
<dbReference type="Gene3D" id="1.10.10.60">
    <property type="entry name" value="Homeodomain-like"/>
    <property type="match status" value="1"/>
</dbReference>
<feature type="region of interest" description="Disordered" evidence="5">
    <location>
        <begin position="347"/>
        <end position="379"/>
    </location>
</feature>
<feature type="compositionally biased region" description="Polar residues" evidence="5">
    <location>
        <begin position="350"/>
        <end position="360"/>
    </location>
</feature>
<evidence type="ECO:0000256" key="3">
    <source>
        <dbReference type="ARBA" id="ARBA00023163"/>
    </source>
</evidence>
<gene>
    <name evidence="8" type="ORF">ECRASSUSDP1_LOCUS24228</name>
</gene>
<dbReference type="Proteomes" id="UP001295684">
    <property type="component" value="Unassembled WGS sequence"/>
</dbReference>
<dbReference type="Pfam" id="PF00249">
    <property type="entry name" value="Myb_DNA-binding"/>
    <property type="match status" value="1"/>
</dbReference>
<dbReference type="GO" id="GO:0003677">
    <property type="term" value="F:DNA binding"/>
    <property type="evidence" value="ECO:0007669"/>
    <property type="project" value="UniProtKB-KW"/>
</dbReference>
<feature type="compositionally biased region" description="Basic and acidic residues" evidence="5">
    <location>
        <begin position="1"/>
        <end position="22"/>
    </location>
</feature>
<dbReference type="SMART" id="SM00717">
    <property type="entry name" value="SANT"/>
    <property type="match status" value="1"/>
</dbReference>
<keyword evidence="1" id="KW-0805">Transcription regulation</keyword>
<dbReference type="InterPro" id="IPR009057">
    <property type="entry name" value="Homeodomain-like_sf"/>
</dbReference>
<proteinExistence type="predicted"/>
<feature type="compositionally biased region" description="Low complexity" evidence="5">
    <location>
        <begin position="364"/>
        <end position="374"/>
    </location>
</feature>
<protein>
    <submittedName>
        <fullName evidence="8">Uncharacterized protein</fullName>
    </submittedName>
</protein>
<keyword evidence="9" id="KW-1185">Reference proteome</keyword>
<keyword evidence="3" id="KW-0804">Transcription</keyword>
<evidence type="ECO:0000256" key="2">
    <source>
        <dbReference type="ARBA" id="ARBA00023125"/>
    </source>
</evidence>
<feature type="region of interest" description="Disordered" evidence="5">
    <location>
        <begin position="1"/>
        <end position="35"/>
    </location>
</feature>
<organism evidence="8 9">
    <name type="scientific">Euplotes crassus</name>
    <dbReference type="NCBI Taxonomy" id="5936"/>
    <lineage>
        <taxon>Eukaryota</taxon>
        <taxon>Sar</taxon>
        <taxon>Alveolata</taxon>
        <taxon>Ciliophora</taxon>
        <taxon>Intramacronucleata</taxon>
        <taxon>Spirotrichea</taxon>
        <taxon>Hypotrichia</taxon>
        <taxon>Euplotida</taxon>
        <taxon>Euplotidae</taxon>
        <taxon>Moneuplotes</taxon>
    </lineage>
</organism>
<evidence type="ECO:0000256" key="5">
    <source>
        <dbReference type="SAM" id="MobiDB-lite"/>
    </source>
</evidence>
<keyword evidence="2" id="KW-0238">DNA-binding</keyword>
<keyword evidence="4" id="KW-0539">Nucleus</keyword>
<feature type="domain" description="HTH myb-type" evidence="7">
    <location>
        <begin position="57"/>
        <end position="99"/>
    </location>
</feature>
<dbReference type="SUPFAM" id="SSF46689">
    <property type="entry name" value="Homeodomain-like"/>
    <property type="match status" value="1"/>
</dbReference>
<dbReference type="InterPro" id="IPR001005">
    <property type="entry name" value="SANT/Myb"/>
</dbReference>
<comment type="caution">
    <text evidence="8">The sequence shown here is derived from an EMBL/GenBank/DDBJ whole genome shotgun (WGS) entry which is preliminary data.</text>
</comment>
<reference evidence="8" key="1">
    <citation type="submission" date="2023-07" db="EMBL/GenBank/DDBJ databases">
        <authorList>
            <consortium name="AG Swart"/>
            <person name="Singh M."/>
            <person name="Singh A."/>
            <person name="Seah K."/>
            <person name="Emmerich C."/>
        </authorList>
    </citation>
    <scope>NUCLEOTIDE SEQUENCE</scope>
    <source>
        <strain evidence="8">DP1</strain>
    </source>
</reference>
<dbReference type="InterPro" id="IPR017930">
    <property type="entry name" value="Myb_dom"/>
</dbReference>
<dbReference type="EMBL" id="CAMPGE010024936">
    <property type="protein sequence ID" value="CAI2382743.1"/>
    <property type="molecule type" value="Genomic_DNA"/>
</dbReference>
<name>A0AAD1Y160_EUPCR</name>
<dbReference type="AlphaFoldDB" id="A0AAD1Y160"/>
<evidence type="ECO:0000259" key="6">
    <source>
        <dbReference type="PROSITE" id="PS51293"/>
    </source>
</evidence>
<evidence type="ECO:0000313" key="9">
    <source>
        <dbReference type="Proteomes" id="UP001295684"/>
    </source>
</evidence>
<dbReference type="PANTHER" id="PTHR12802">
    <property type="entry name" value="SWI/SNF COMPLEX-RELATED"/>
    <property type="match status" value="1"/>
</dbReference>
<sequence>MEDEKYSEYKRKSTNREIDSSRKHPNSGECKITPLNLSKFPDKEERKELADRLKLNEHQLFIECLKTYGKDWQKLEKSIPSRTSYQIRNHAKKFFEMIKKQYGAEDPVDFFLKNRPLNIKIESLIKPESLERSQFPTGSTYIKGKDNFTKMEPLIPKAKKSKIRSVEESFRMKLKRSSNEVSFNRSSEEMEHPSKKFFIDRCGNPHEVSTSAMSTHIDLKKGELNVKGNEIITLVPCEVETIWERDGTEKIVFNSKVPVKVIISQLHVDKHMVYDIQKRMFFPLSEYSQLDLRMYSDCSQSENTLYQQMMDMVEKNYCLREIRPYCGNSSERRMSSLNSSGRNMIVDANGSFQSSSSPNRIDQDQNGQNSGNNSHPVFHNQCNEDFFYREEST</sequence>